<dbReference type="EMBL" id="AUZZ01007325">
    <property type="protein sequence ID" value="EQD42843.1"/>
    <property type="molecule type" value="Genomic_DNA"/>
</dbReference>
<name>T0ZCT4_9ZZZZ</name>
<protein>
    <submittedName>
        <fullName evidence="2">Transcriptional regulator, XRE family</fullName>
    </submittedName>
</protein>
<feature type="domain" description="MTH-967-like PD-(D/E)XK" evidence="1">
    <location>
        <begin position="6"/>
        <end position="92"/>
    </location>
</feature>
<accession>T0ZCT4</accession>
<reference evidence="2" key="1">
    <citation type="submission" date="2013-08" db="EMBL/GenBank/DDBJ databases">
        <authorList>
            <person name="Mendez C."/>
            <person name="Richter M."/>
            <person name="Ferrer M."/>
            <person name="Sanchez J."/>
        </authorList>
    </citation>
    <scope>NUCLEOTIDE SEQUENCE</scope>
</reference>
<dbReference type="AlphaFoldDB" id="T0ZCT4"/>
<feature type="non-terminal residue" evidence="2">
    <location>
        <position position="107"/>
    </location>
</feature>
<sequence length="107" mass="12096">MEDFRKFLLKELAIQLRNRGFVFAEPDLDGISAFDIAARREEDKFLIKILYNIETMRDEGARDLMNVSKILGCVAIIIGSRASNGSLEDGISILQARSANNDLRDLY</sequence>
<dbReference type="InterPro" id="IPR059051">
    <property type="entry name" value="MTH_967_PDDEXK"/>
</dbReference>
<dbReference type="Pfam" id="PF26553">
    <property type="entry name" value="PDDEXK_19"/>
    <property type="match status" value="1"/>
</dbReference>
<evidence type="ECO:0000259" key="1">
    <source>
        <dbReference type="Pfam" id="PF26553"/>
    </source>
</evidence>
<reference evidence="2" key="2">
    <citation type="journal article" date="2014" name="ISME J.">
        <title>Microbial stratification in low pH oxic and suboxic macroscopic growths along an acid mine drainage.</title>
        <authorList>
            <person name="Mendez-Garcia C."/>
            <person name="Mesa V."/>
            <person name="Sprenger R.R."/>
            <person name="Richter M."/>
            <person name="Diez M.S."/>
            <person name="Solano J."/>
            <person name="Bargiela R."/>
            <person name="Golyshina O.V."/>
            <person name="Manteca A."/>
            <person name="Ramos J.L."/>
            <person name="Gallego J.R."/>
            <person name="Llorente I."/>
            <person name="Martins Dos Santos V.A."/>
            <person name="Jensen O.N."/>
            <person name="Pelaez A.I."/>
            <person name="Sanchez J."/>
            <person name="Ferrer M."/>
        </authorList>
    </citation>
    <scope>NUCLEOTIDE SEQUENCE</scope>
</reference>
<evidence type="ECO:0000313" key="2">
    <source>
        <dbReference type="EMBL" id="EQD42843.1"/>
    </source>
</evidence>
<gene>
    <name evidence="2" type="ORF">B2A_10152</name>
</gene>
<organism evidence="2">
    <name type="scientific">mine drainage metagenome</name>
    <dbReference type="NCBI Taxonomy" id="410659"/>
    <lineage>
        <taxon>unclassified sequences</taxon>
        <taxon>metagenomes</taxon>
        <taxon>ecological metagenomes</taxon>
    </lineage>
</organism>
<comment type="caution">
    <text evidence="2">The sequence shown here is derived from an EMBL/GenBank/DDBJ whole genome shotgun (WGS) entry which is preliminary data.</text>
</comment>
<proteinExistence type="predicted"/>